<organism evidence="4 5">
    <name type="scientific">Prescottella agglutinans</name>
    <dbReference type="NCBI Taxonomy" id="1644129"/>
    <lineage>
        <taxon>Bacteria</taxon>
        <taxon>Bacillati</taxon>
        <taxon>Actinomycetota</taxon>
        <taxon>Actinomycetes</taxon>
        <taxon>Mycobacteriales</taxon>
        <taxon>Nocardiaceae</taxon>
        <taxon>Prescottella</taxon>
    </lineage>
</organism>
<evidence type="ECO:0000256" key="1">
    <source>
        <dbReference type="ARBA" id="ARBA00005254"/>
    </source>
</evidence>
<dbReference type="PANTHER" id="PTHR13078:SF57">
    <property type="entry name" value="DEHYDRATASE, PUTATIVE (AFU_ORTHOLOGUE AFUA_5G00640)-RELATED"/>
    <property type="match status" value="1"/>
</dbReference>
<feature type="domain" description="MaoC-like" evidence="2">
    <location>
        <begin position="160"/>
        <end position="246"/>
    </location>
</feature>
<name>A0A3S3AKR2_9NOCA</name>
<gene>
    <name evidence="4" type="ORF">EGT67_23920</name>
</gene>
<dbReference type="PANTHER" id="PTHR13078">
    <property type="entry name" value="PEROXISOMAL MULTIFUNCTIONAL ENZYME TYPE 2-RELATED"/>
    <property type="match status" value="1"/>
</dbReference>
<dbReference type="GO" id="GO:0044594">
    <property type="term" value="F:17-beta-hydroxysteroid dehydrogenase (NAD+) activity"/>
    <property type="evidence" value="ECO:0007669"/>
    <property type="project" value="TreeGrafter"/>
</dbReference>
<dbReference type="SUPFAM" id="SSF54637">
    <property type="entry name" value="Thioesterase/thiol ester dehydrase-isomerase"/>
    <property type="match status" value="2"/>
</dbReference>
<dbReference type="InterPro" id="IPR029069">
    <property type="entry name" value="HotDog_dom_sf"/>
</dbReference>
<dbReference type="GO" id="GO:0006635">
    <property type="term" value="P:fatty acid beta-oxidation"/>
    <property type="evidence" value="ECO:0007669"/>
    <property type="project" value="TreeGrafter"/>
</dbReference>
<feature type="domain" description="Peroxisomal multifunctional enzyme type 2-like N-terminal" evidence="3">
    <location>
        <begin position="23"/>
        <end position="122"/>
    </location>
</feature>
<sequence>MTAVEQKPAGAWRGVDLGTRTVSYDERDAILYALAVGAKATDLDLVMEDRLRVLPTFALTLAQWAPDELGQRGAFDMKTALHGSQELKVLAPLPRSGEVTLKASVGEVWDKGAAAVFEVKVECEYFVATWSLFAPGAGGFGGERGPSKPPAPEGEANVTAQLETAFNVAALYRLTGDRHHIHIDPAAAAGIGQPRPIMHGLCTLAASTLPLAKELGVHPADLTELQGRFAAPVFPGDTAELKAWGDASGLSFELVREGKPAISGGYAVFTK</sequence>
<dbReference type="Proteomes" id="UP000286208">
    <property type="component" value="Unassembled WGS sequence"/>
</dbReference>
<evidence type="ECO:0000313" key="5">
    <source>
        <dbReference type="Proteomes" id="UP000286208"/>
    </source>
</evidence>
<proteinExistence type="inferred from homology"/>
<dbReference type="EMBL" id="RKLP01000015">
    <property type="protein sequence ID" value="RVW07024.1"/>
    <property type="molecule type" value="Genomic_DNA"/>
</dbReference>
<accession>A0A3S3AKR2</accession>
<evidence type="ECO:0000259" key="2">
    <source>
        <dbReference type="Pfam" id="PF01575"/>
    </source>
</evidence>
<reference evidence="4 5" key="1">
    <citation type="submission" date="2018-11" db="EMBL/GenBank/DDBJ databases">
        <title>Rhodococcus spongicola sp. nov. and Rhodococcus xishaensis sp. nov. from marine sponges.</title>
        <authorList>
            <person name="Li L."/>
            <person name="Lin H.W."/>
        </authorList>
    </citation>
    <scope>NUCLEOTIDE SEQUENCE [LARGE SCALE GENOMIC DNA]</scope>
    <source>
        <strain evidence="4 5">CCTCC AB2014297</strain>
    </source>
</reference>
<dbReference type="GO" id="GO:0003857">
    <property type="term" value="F:(3S)-3-hydroxyacyl-CoA dehydrogenase (NAD+) activity"/>
    <property type="evidence" value="ECO:0007669"/>
    <property type="project" value="TreeGrafter"/>
</dbReference>
<dbReference type="Pfam" id="PF01575">
    <property type="entry name" value="MaoC_dehydratas"/>
    <property type="match status" value="1"/>
</dbReference>
<dbReference type="Gene3D" id="3.10.129.10">
    <property type="entry name" value="Hotdog Thioesterase"/>
    <property type="match status" value="1"/>
</dbReference>
<dbReference type="InterPro" id="IPR054357">
    <property type="entry name" value="MFE-2_N"/>
</dbReference>
<dbReference type="AlphaFoldDB" id="A0A3S3AKR2"/>
<comment type="similarity">
    <text evidence="1">Belongs to the enoyl-CoA hydratase/isomerase family.</text>
</comment>
<dbReference type="GO" id="GO:0004300">
    <property type="term" value="F:enoyl-CoA hydratase activity"/>
    <property type="evidence" value="ECO:0007669"/>
    <property type="project" value="TreeGrafter"/>
</dbReference>
<evidence type="ECO:0000259" key="3">
    <source>
        <dbReference type="Pfam" id="PF22622"/>
    </source>
</evidence>
<evidence type="ECO:0000313" key="4">
    <source>
        <dbReference type="EMBL" id="RVW07024.1"/>
    </source>
</evidence>
<keyword evidence="5" id="KW-1185">Reference proteome</keyword>
<comment type="caution">
    <text evidence="4">The sequence shown here is derived from an EMBL/GenBank/DDBJ whole genome shotgun (WGS) entry which is preliminary data.</text>
</comment>
<dbReference type="InterPro" id="IPR002539">
    <property type="entry name" value="MaoC-like_dom"/>
</dbReference>
<dbReference type="RefSeq" id="WP_127918604.1">
    <property type="nucleotide sequence ID" value="NZ_RKLP01000015.1"/>
</dbReference>
<protein>
    <submittedName>
        <fullName evidence="4">Enoyl-CoA hydratase</fullName>
    </submittedName>
</protein>
<dbReference type="Pfam" id="PF22622">
    <property type="entry name" value="MFE-2_hydrat-2_N"/>
    <property type="match status" value="1"/>
</dbReference>
<dbReference type="OrthoDB" id="5522043at2"/>